<dbReference type="AlphaFoldDB" id="A0A1F5YDS0"/>
<organism evidence="1 2">
    <name type="scientific">Candidatus Glassbacteria bacterium GWA2_58_10</name>
    <dbReference type="NCBI Taxonomy" id="1817865"/>
    <lineage>
        <taxon>Bacteria</taxon>
        <taxon>Candidatus Glassiibacteriota</taxon>
    </lineage>
</organism>
<sequence length="157" mass="17816">MTELLRIKPHHLLDIIRDFGAGVVHQPHPYGHAVHRIARIVKEHPETVFELTAGADSICAPCRNLVESRCTDTTTSPGREVSKESWNRTIDGRIFERLGLAEGEKISALEFCRLASLRLGDLFTLYAEVEQSKTSLRRENLERGLKEYLERANPGKR</sequence>
<evidence type="ECO:0000313" key="2">
    <source>
        <dbReference type="Proteomes" id="UP000176992"/>
    </source>
</evidence>
<reference evidence="1 2" key="1">
    <citation type="journal article" date="2016" name="Nat. Commun.">
        <title>Thousands of microbial genomes shed light on interconnected biogeochemical processes in an aquifer system.</title>
        <authorList>
            <person name="Anantharaman K."/>
            <person name="Brown C.T."/>
            <person name="Hug L.A."/>
            <person name="Sharon I."/>
            <person name="Castelle C.J."/>
            <person name="Probst A.J."/>
            <person name="Thomas B.C."/>
            <person name="Singh A."/>
            <person name="Wilkins M.J."/>
            <person name="Karaoz U."/>
            <person name="Brodie E.L."/>
            <person name="Williams K.H."/>
            <person name="Hubbard S.S."/>
            <person name="Banfield J.F."/>
        </authorList>
    </citation>
    <scope>NUCLEOTIDE SEQUENCE [LARGE SCALE GENOMIC DNA]</scope>
</reference>
<protein>
    <recommendedName>
        <fullName evidence="3">DUF1284 domain-containing protein</fullName>
    </recommendedName>
</protein>
<evidence type="ECO:0000313" key="1">
    <source>
        <dbReference type="EMBL" id="OGF98293.1"/>
    </source>
</evidence>
<gene>
    <name evidence="1" type="ORF">A2Z86_06325</name>
</gene>
<evidence type="ECO:0008006" key="3">
    <source>
        <dbReference type="Google" id="ProtNLM"/>
    </source>
</evidence>
<proteinExistence type="predicted"/>
<dbReference type="Pfam" id="PF06935">
    <property type="entry name" value="DUF1284"/>
    <property type="match status" value="1"/>
</dbReference>
<comment type="caution">
    <text evidence="1">The sequence shown here is derived from an EMBL/GenBank/DDBJ whole genome shotgun (WGS) entry which is preliminary data.</text>
</comment>
<dbReference type="Proteomes" id="UP000176992">
    <property type="component" value="Unassembled WGS sequence"/>
</dbReference>
<name>A0A1F5YDS0_9BACT</name>
<accession>A0A1F5YDS0</accession>
<dbReference type="EMBL" id="MFIV01000132">
    <property type="protein sequence ID" value="OGF98293.1"/>
    <property type="molecule type" value="Genomic_DNA"/>
</dbReference>
<dbReference type="InterPro" id="IPR009702">
    <property type="entry name" value="DUF1284"/>
</dbReference>